<keyword evidence="1" id="KW-1133">Transmembrane helix</keyword>
<reference evidence="2" key="2">
    <citation type="submission" date="2020-05" db="UniProtKB">
        <authorList>
            <consortium name="EnsemblMetazoa"/>
        </authorList>
    </citation>
    <scope>IDENTIFICATION</scope>
    <source>
        <strain evidence="2">IAEA</strain>
    </source>
</reference>
<feature type="transmembrane region" description="Helical" evidence="1">
    <location>
        <begin position="20"/>
        <end position="42"/>
    </location>
</feature>
<dbReference type="EnsemblMetazoa" id="GPAI004140-RA">
    <property type="protein sequence ID" value="GPAI004140-PA"/>
    <property type="gene ID" value="GPAI004140"/>
</dbReference>
<proteinExistence type="predicted"/>
<evidence type="ECO:0000256" key="1">
    <source>
        <dbReference type="SAM" id="Phobius"/>
    </source>
</evidence>
<keyword evidence="3" id="KW-1185">Reference proteome</keyword>
<dbReference type="AlphaFoldDB" id="A0A1A9Z529"/>
<evidence type="ECO:0000313" key="2">
    <source>
        <dbReference type="EnsemblMetazoa" id="GPAI004140-PA"/>
    </source>
</evidence>
<protein>
    <submittedName>
        <fullName evidence="2">Uncharacterized protein</fullName>
    </submittedName>
</protein>
<name>A0A1A9Z529_GLOPL</name>
<keyword evidence="1" id="KW-0472">Membrane</keyword>
<reference evidence="3" key="1">
    <citation type="submission" date="2014-03" db="EMBL/GenBank/DDBJ databases">
        <authorList>
            <person name="Aksoy S."/>
            <person name="Warren W."/>
            <person name="Wilson R.K."/>
        </authorList>
    </citation>
    <scope>NUCLEOTIDE SEQUENCE [LARGE SCALE GENOMIC DNA]</scope>
    <source>
        <strain evidence="3">IAEA</strain>
    </source>
</reference>
<organism evidence="2 3">
    <name type="scientific">Glossina pallidipes</name>
    <name type="common">Tsetse fly</name>
    <dbReference type="NCBI Taxonomy" id="7398"/>
    <lineage>
        <taxon>Eukaryota</taxon>
        <taxon>Metazoa</taxon>
        <taxon>Ecdysozoa</taxon>
        <taxon>Arthropoda</taxon>
        <taxon>Hexapoda</taxon>
        <taxon>Insecta</taxon>
        <taxon>Pterygota</taxon>
        <taxon>Neoptera</taxon>
        <taxon>Endopterygota</taxon>
        <taxon>Diptera</taxon>
        <taxon>Brachycera</taxon>
        <taxon>Muscomorpha</taxon>
        <taxon>Hippoboscoidea</taxon>
        <taxon>Glossinidae</taxon>
        <taxon>Glossina</taxon>
    </lineage>
</organism>
<evidence type="ECO:0000313" key="3">
    <source>
        <dbReference type="Proteomes" id="UP000092445"/>
    </source>
</evidence>
<sequence>MAINRRSATESKKGTKCYSIVYIAIGTLYLQFAIKNAVISFFEFRTAQTFAADMYAALPLPYESSQTFLLNNNPIKEADEDVADHSLLPDAHCVNISRLVSCCCDCVSASSECAHSIKIESGLFLTNHSLELLICIKAVGWITRLQEFISIDGRIRLGYEKNTLSIVPSTMEAIISVVNIVKWKVLLVWLENIFITNYNHLKRCLRSYALFAKNLRKIFGLTIFLLKSILINFIEK</sequence>
<keyword evidence="1" id="KW-0812">Transmembrane</keyword>
<dbReference type="Proteomes" id="UP000092445">
    <property type="component" value="Unassembled WGS sequence"/>
</dbReference>
<accession>A0A1A9Z529</accession>
<dbReference type="VEuPathDB" id="VectorBase:GPAI004140"/>